<reference evidence="3 4" key="1">
    <citation type="submission" date="2014-12" db="EMBL/GenBank/DDBJ databases">
        <title>Genome assembly of Enhygromyxa salina DSM 15201.</title>
        <authorList>
            <person name="Sharma G."/>
            <person name="Subramanian S."/>
        </authorList>
    </citation>
    <scope>NUCLEOTIDE SEQUENCE [LARGE SCALE GENOMIC DNA]</scope>
    <source>
        <strain evidence="3 4">DSM 15201</strain>
    </source>
</reference>
<dbReference type="InterPro" id="IPR045784">
    <property type="entry name" value="Radical_SAM_N2"/>
</dbReference>
<dbReference type="InterPro" id="IPR058240">
    <property type="entry name" value="rSAM_sf"/>
</dbReference>
<keyword evidence="1" id="KW-0175">Coiled coil</keyword>
<protein>
    <submittedName>
        <fullName evidence="3">Fe-S oxidoreductase</fullName>
    </submittedName>
</protein>
<accession>A0A0C1ZEA5</accession>
<dbReference type="Pfam" id="PF10105">
    <property type="entry name" value="DUF2344"/>
    <property type="match status" value="1"/>
</dbReference>
<dbReference type="PANTHER" id="PTHR42731:SF1">
    <property type="entry name" value="RADICAL SAM DOMAIN PROTEIN"/>
    <property type="match status" value="1"/>
</dbReference>
<dbReference type="GO" id="GO:0051536">
    <property type="term" value="F:iron-sulfur cluster binding"/>
    <property type="evidence" value="ECO:0007669"/>
    <property type="project" value="InterPro"/>
</dbReference>
<organism evidence="3 4">
    <name type="scientific">Enhygromyxa salina</name>
    <dbReference type="NCBI Taxonomy" id="215803"/>
    <lineage>
        <taxon>Bacteria</taxon>
        <taxon>Pseudomonadati</taxon>
        <taxon>Myxococcota</taxon>
        <taxon>Polyangia</taxon>
        <taxon>Nannocystales</taxon>
        <taxon>Nannocystaceae</taxon>
        <taxon>Enhygromyxa</taxon>
    </lineage>
</organism>
<evidence type="ECO:0000313" key="4">
    <source>
        <dbReference type="Proteomes" id="UP000031599"/>
    </source>
</evidence>
<dbReference type="Pfam" id="PF19864">
    <property type="entry name" value="Radical_SAM_N2"/>
    <property type="match status" value="1"/>
</dbReference>
<dbReference type="PROSITE" id="PS51918">
    <property type="entry name" value="RADICAL_SAM"/>
    <property type="match status" value="1"/>
</dbReference>
<dbReference type="AlphaFoldDB" id="A0A0C1ZEA5"/>
<evidence type="ECO:0000256" key="1">
    <source>
        <dbReference type="SAM" id="Coils"/>
    </source>
</evidence>
<evidence type="ECO:0000259" key="2">
    <source>
        <dbReference type="PROSITE" id="PS51918"/>
    </source>
</evidence>
<dbReference type="NCBIfam" id="TIGR03960">
    <property type="entry name" value="rSAM_fuse_unch"/>
    <property type="match status" value="1"/>
</dbReference>
<name>A0A0C1ZEA5_9BACT</name>
<dbReference type="InterPro" id="IPR023862">
    <property type="entry name" value="CHP03960_rSAM"/>
</dbReference>
<dbReference type="NCBIfam" id="TIGR03936">
    <property type="entry name" value="sam_1_link_chp"/>
    <property type="match status" value="1"/>
</dbReference>
<dbReference type="InterPro" id="IPR007197">
    <property type="entry name" value="rSAM"/>
</dbReference>
<dbReference type="SFLD" id="SFLDS00029">
    <property type="entry name" value="Radical_SAM"/>
    <property type="match status" value="1"/>
</dbReference>
<dbReference type="InterPro" id="IPR023404">
    <property type="entry name" value="rSAM_horseshoe"/>
</dbReference>
<sequence length="1002" mass="111647">MKKGGNKRAMATSVNLEDLRDDALAAHPYAAFLARMKKPGRYLGGEEQAIVKSHAELACRFVLAFPDLYEIGMSHLGTRIIYDLVNAADDLCCERAFSPWRDMEAELRERELPLVSLETYTPLREFDVVGVSLQYELSYSNVLLNLELGQVPLRSRDRSDADPIVIAGGPTATHPEPLADFIDLFLVGEAEELLPQLLRLIGQMRHEGRPRLEILAAAAQLPGMYVPMFFEVAVEPRTELQVVVGRSPEGEAANAPLDIQRVFVRNLDDFKFPTRFPIPYAEAIFDRASVEITRGCTEGCRFCQAGMIYRPVRERKPEDIVAAVLEGTDAAGFNEASLTALSTADVSCIDPLIKALVPELAKRRVSLGIASLRAYGLNESMMDEIKKVGIDGLTFAPEAGTQRMRDVINKNVSDEDILASAKRMFERGYERMKMYFIMGLPTETDEDLAGIIETGRMVRNVARELELARPPAITLSVSQHVPKPHTPFQWAAMDSMEDLETKVRLLRDMATRNKLAIKTHNVRESWLECLFARGDRRLGDVLETAYQNGARFDGWKEYFSFETWLDALETHAIRPEIYTRTLPVGVPLPWSHLDMQLEPGFLEGEYRKALASRVSPPCGKPAGAKVHHTTLDAAQAEQKRLVCYDCGVACDLGEMREERIVALRGLSTMATEREVEIAKQEAAAEAAELAQQQAQQQAQAGGEQLIPLDRLRRGMAASNLADDSAFKHNAEAPYSKVRLFFAKRGTIRFLSQLDLVRIIPRMFRRAGLEIGFSRGFSPLPRMSFGPALALGMGADEDVLDCDLLLERSAEDMLGLLDAAERAAIAADLLERLRAVQPPGFHLLDARIVPPGEKTLGELVAGADFAVHLQPEQMSGLRERVDGMLAAGNLFVTRQQKVKKKHRGKRREVGSKSVTIDLDQRLLSADVDEDLALLRFRLRTDVEGANARPRELAALLLGAPVEDHRMRRERLLARPEPESELIGLRELGGAWRPEHRRHVPGPV</sequence>
<dbReference type="GO" id="GO:0003824">
    <property type="term" value="F:catalytic activity"/>
    <property type="evidence" value="ECO:0007669"/>
    <property type="project" value="InterPro"/>
</dbReference>
<dbReference type="InterPro" id="IPR006638">
    <property type="entry name" value="Elp3/MiaA/NifB-like_rSAM"/>
</dbReference>
<dbReference type="EMBL" id="JMCC02000044">
    <property type="protein sequence ID" value="KIG16004.1"/>
    <property type="molecule type" value="Genomic_DNA"/>
</dbReference>
<dbReference type="Gene3D" id="3.80.30.20">
    <property type="entry name" value="tm_1862 like domain"/>
    <property type="match status" value="1"/>
</dbReference>
<dbReference type="Proteomes" id="UP000031599">
    <property type="component" value="Unassembled WGS sequence"/>
</dbReference>
<proteinExistence type="predicted"/>
<evidence type="ECO:0000313" key="3">
    <source>
        <dbReference type="EMBL" id="KIG16004.1"/>
    </source>
</evidence>
<feature type="coiled-coil region" evidence="1">
    <location>
        <begin position="672"/>
        <end position="699"/>
    </location>
</feature>
<dbReference type="SUPFAM" id="SSF102114">
    <property type="entry name" value="Radical SAM enzymes"/>
    <property type="match status" value="1"/>
</dbReference>
<feature type="domain" description="Radical SAM core" evidence="2">
    <location>
        <begin position="282"/>
        <end position="518"/>
    </location>
</feature>
<comment type="caution">
    <text evidence="3">The sequence shown here is derived from an EMBL/GenBank/DDBJ whole genome shotgun (WGS) entry which is preliminary data.</text>
</comment>
<dbReference type="Pfam" id="PF04055">
    <property type="entry name" value="Radical_SAM"/>
    <property type="match status" value="1"/>
</dbReference>
<gene>
    <name evidence="3" type="ORF">DB30_05058</name>
</gene>
<dbReference type="PANTHER" id="PTHR42731">
    <property type="entry name" value="SLL1084 PROTEIN"/>
    <property type="match status" value="1"/>
</dbReference>
<dbReference type="SMART" id="SM00729">
    <property type="entry name" value="Elp3"/>
    <property type="match status" value="1"/>
</dbReference>
<dbReference type="CDD" id="cd02065">
    <property type="entry name" value="B12-binding_like"/>
    <property type="match status" value="1"/>
</dbReference>
<dbReference type="InterPro" id="IPR018768">
    <property type="entry name" value="DUF2344"/>
</dbReference>
<dbReference type="CDD" id="cd01335">
    <property type="entry name" value="Radical_SAM"/>
    <property type="match status" value="1"/>
</dbReference>
<dbReference type="SFLD" id="SFLDG01082">
    <property type="entry name" value="B12-binding_domain_containing"/>
    <property type="match status" value="1"/>
</dbReference>